<dbReference type="PROSITE" id="PS51234">
    <property type="entry name" value="TSP3"/>
    <property type="match status" value="2"/>
</dbReference>
<dbReference type="PANTHER" id="PTHR10199">
    <property type="entry name" value="THROMBOSPONDIN"/>
    <property type="match status" value="1"/>
</dbReference>
<feature type="region of interest" description="Disordered" evidence="3">
    <location>
        <begin position="30"/>
        <end position="159"/>
    </location>
</feature>
<gene>
    <name evidence="5" type="ORF">SADO_16388</name>
</gene>
<dbReference type="Proteomes" id="UP001460888">
    <property type="component" value="Unassembled WGS sequence"/>
</dbReference>
<reference evidence="5 6" key="1">
    <citation type="submission" date="2013-03" db="EMBL/GenBank/DDBJ databases">
        <title>Salinisphaera dokdonensis CL-ES53 Genome Sequencing.</title>
        <authorList>
            <person name="Li C."/>
            <person name="Lai Q."/>
            <person name="Shao Z."/>
        </authorList>
    </citation>
    <scope>NUCLEOTIDE SEQUENCE [LARGE SCALE GENOMIC DNA]</scope>
    <source>
        <strain evidence="5 6">CL-ES53</strain>
    </source>
</reference>
<evidence type="ECO:0000256" key="1">
    <source>
        <dbReference type="ARBA" id="ARBA00022729"/>
    </source>
</evidence>
<evidence type="ECO:0000256" key="2">
    <source>
        <dbReference type="ARBA" id="ARBA00022837"/>
    </source>
</evidence>
<dbReference type="Pfam" id="PF02412">
    <property type="entry name" value="TSP_3"/>
    <property type="match status" value="3"/>
</dbReference>
<feature type="signal peptide" evidence="4">
    <location>
        <begin position="1"/>
        <end position="19"/>
    </location>
</feature>
<protein>
    <submittedName>
        <fullName evidence="5">Cartilage oligomeric matrix protein</fullName>
    </submittedName>
</protein>
<keyword evidence="6" id="KW-1185">Reference proteome</keyword>
<evidence type="ECO:0000313" key="5">
    <source>
        <dbReference type="EMBL" id="MES1930839.1"/>
    </source>
</evidence>
<dbReference type="InterPro" id="IPR036641">
    <property type="entry name" value="HPT_dom_sf"/>
</dbReference>
<feature type="compositionally biased region" description="Acidic residues" evidence="3">
    <location>
        <begin position="66"/>
        <end position="91"/>
    </location>
</feature>
<feature type="chain" id="PRO_5046553881" evidence="4">
    <location>
        <begin position="20"/>
        <end position="739"/>
    </location>
</feature>
<proteinExistence type="predicted"/>
<dbReference type="Gene3D" id="4.10.1080.10">
    <property type="entry name" value="TSP type-3 repeat"/>
    <property type="match status" value="2"/>
</dbReference>
<comment type="caution">
    <text evidence="5">The sequence shown here is derived from an EMBL/GenBank/DDBJ whole genome shotgun (WGS) entry which is preliminary data.</text>
</comment>
<dbReference type="SUPFAM" id="SSF103647">
    <property type="entry name" value="TSP type-3 repeat"/>
    <property type="match status" value="2"/>
</dbReference>
<dbReference type="RefSeq" id="WP_353113443.1">
    <property type="nucleotide sequence ID" value="NZ_APND01000007.1"/>
</dbReference>
<feature type="compositionally biased region" description="Acidic residues" evidence="3">
    <location>
        <begin position="41"/>
        <end position="56"/>
    </location>
</feature>
<keyword evidence="2" id="KW-0106">Calcium</keyword>
<organism evidence="5 6">
    <name type="scientific">Salinisphaera dokdonensis CL-ES53</name>
    <dbReference type="NCBI Taxonomy" id="1304272"/>
    <lineage>
        <taxon>Bacteria</taxon>
        <taxon>Pseudomonadati</taxon>
        <taxon>Pseudomonadota</taxon>
        <taxon>Gammaproteobacteria</taxon>
        <taxon>Salinisphaerales</taxon>
        <taxon>Salinisphaeraceae</taxon>
        <taxon>Salinisphaera</taxon>
    </lineage>
</organism>
<dbReference type="InterPro" id="IPR017897">
    <property type="entry name" value="Thrombospondin_3_rpt"/>
</dbReference>
<dbReference type="InterPro" id="IPR003367">
    <property type="entry name" value="Thrombospondin_3-like_rpt"/>
</dbReference>
<sequence>MRAKHLFALLLLSLVLALAGCSGDEDINLPLGNDNGSQNDNGDDSDDDGVPDDEDNCPTAANPDQLDTDGDGIGDVCDNDDDDDDIADDVDNCPLVSNPDQTDSDGDGIGDACDEDEGNGDNDADNDGIPDDDDNCPTTPNPDQADADNDGIGDVCDPGSDVDQTACSFGTDSPYTPLANADGSSNISIDSGSNGICLLCGVDGDENVIDDNLDNAARMNTTVGALGGASFLRVSDSSQSFSGNRRVGFVVSRPDNILTLDVIRNAEITLFDGDTEVANSGDTGVLNLDLLGLIGDNARQLLLVTAPETFDSIQIELNGAVNAVSNLDVYSACVQNGTVPDGAGDGTDDDATAAVTSGVSQLTNALTSIGTDNPVADELNTVVTDLVDSIEELNLTGENTSISTALNNTLSSLQSVLTGFAPGDTPDAPAPQDLVDQLQDALAGGVPGGDGDDNALLMALAQLQGALTGLGDGEDPAAALQQAVSDFTTQLQSLGGDAGSDELQGVLSQLMTALGQFDPSNGDTDVPEPLAMVLETLQGTLPGLEPGQGPDADSVQEVAQRLQNALSGFTPGEVGGDNALTQALTSLQTQLESTLSGLTGGEQDPTAALTSALNQLQSAFEDASGGSIGGDQLTSAVTNLQSTLGDLAGSGEQLPGPLADVVSQLTEAVSDFDPSSGNATDLNNAVGSIQDALSGFSPGDLGDDSPLTGVLAQLQSTLDGLLGGLLGGLPLGGSGLGLR</sequence>
<dbReference type="SUPFAM" id="SSF47226">
    <property type="entry name" value="Histidine-containing phosphotransfer domain, HPT domain"/>
    <property type="match status" value="1"/>
</dbReference>
<name>A0ABV2B4M3_9GAMM</name>
<dbReference type="EMBL" id="APND01000007">
    <property type="protein sequence ID" value="MES1930839.1"/>
    <property type="molecule type" value="Genomic_DNA"/>
</dbReference>
<accession>A0ABV2B4M3</accession>
<keyword evidence="1 4" id="KW-0732">Signal</keyword>
<evidence type="ECO:0000313" key="6">
    <source>
        <dbReference type="Proteomes" id="UP001460888"/>
    </source>
</evidence>
<dbReference type="PROSITE" id="PS51257">
    <property type="entry name" value="PROKAR_LIPOPROTEIN"/>
    <property type="match status" value="1"/>
</dbReference>
<feature type="compositionally biased region" description="Acidic residues" evidence="3">
    <location>
        <begin position="102"/>
        <end position="135"/>
    </location>
</feature>
<evidence type="ECO:0000256" key="3">
    <source>
        <dbReference type="SAM" id="MobiDB-lite"/>
    </source>
</evidence>
<evidence type="ECO:0000256" key="4">
    <source>
        <dbReference type="SAM" id="SignalP"/>
    </source>
</evidence>
<dbReference type="InterPro" id="IPR028974">
    <property type="entry name" value="TSP_type-3_rpt"/>
</dbReference>